<organism evidence="8 9">
    <name type="scientific">Mesonia aestuariivivens</name>
    <dbReference type="NCBI Taxonomy" id="2796128"/>
    <lineage>
        <taxon>Bacteria</taxon>
        <taxon>Pseudomonadati</taxon>
        <taxon>Bacteroidota</taxon>
        <taxon>Flavobacteriia</taxon>
        <taxon>Flavobacteriales</taxon>
        <taxon>Flavobacteriaceae</taxon>
        <taxon>Mesonia</taxon>
    </lineage>
</organism>
<dbReference type="InterPro" id="IPR050351">
    <property type="entry name" value="BphY/WalK/GraS-like"/>
</dbReference>
<evidence type="ECO:0000256" key="5">
    <source>
        <dbReference type="ARBA" id="ARBA00022777"/>
    </source>
</evidence>
<dbReference type="Proteomes" id="UP000719267">
    <property type="component" value="Unassembled WGS sequence"/>
</dbReference>
<keyword evidence="9" id="KW-1185">Reference proteome</keyword>
<evidence type="ECO:0000313" key="8">
    <source>
        <dbReference type="EMBL" id="MBW2961807.1"/>
    </source>
</evidence>
<evidence type="ECO:0000259" key="7">
    <source>
        <dbReference type="SMART" id="SM00388"/>
    </source>
</evidence>
<dbReference type="SMART" id="SM00388">
    <property type="entry name" value="HisKA"/>
    <property type="match status" value="1"/>
</dbReference>
<evidence type="ECO:0000313" key="9">
    <source>
        <dbReference type="Proteomes" id="UP000719267"/>
    </source>
</evidence>
<dbReference type="EMBL" id="JAHWDF010000007">
    <property type="protein sequence ID" value="MBW2961807.1"/>
    <property type="molecule type" value="Genomic_DNA"/>
</dbReference>
<keyword evidence="5" id="KW-0418">Kinase</keyword>
<feature type="domain" description="Signal transduction histidine kinase dimerisation/phosphoacceptor" evidence="7">
    <location>
        <begin position="14"/>
        <end position="80"/>
    </location>
</feature>
<evidence type="ECO:0000256" key="4">
    <source>
        <dbReference type="ARBA" id="ARBA00022679"/>
    </source>
</evidence>
<dbReference type="PANTHER" id="PTHR45453">
    <property type="entry name" value="PHOSPHATE REGULON SENSOR PROTEIN PHOR"/>
    <property type="match status" value="1"/>
</dbReference>
<keyword evidence="6" id="KW-0902">Two-component regulatory system</keyword>
<evidence type="ECO:0000256" key="2">
    <source>
        <dbReference type="ARBA" id="ARBA00012438"/>
    </source>
</evidence>
<dbReference type="InterPro" id="IPR003661">
    <property type="entry name" value="HisK_dim/P_dom"/>
</dbReference>
<dbReference type="RefSeq" id="WP_219040094.1">
    <property type="nucleotide sequence ID" value="NZ_JAHWDF010000007.1"/>
</dbReference>
<dbReference type="EC" id="2.7.13.3" evidence="2"/>
<evidence type="ECO:0000256" key="3">
    <source>
        <dbReference type="ARBA" id="ARBA00022553"/>
    </source>
</evidence>
<protein>
    <recommendedName>
        <fullName evidence="2">histidine kinase</fullName>
        <ecNumber evidence="2">2.7.13.3</ecNumber>
    </recommendedName>
</protein>
<dbReference type="Pfam" id="PF00512">
    <property type="entry name" value="HisKA"/>
    <property type="match status" value="1"/>
</dbReference>
<evidence type="ECO:0000256" key="1">
    <source>
        <dbReference type="ARBA" id="ARBA00000085"/>
    </source>
</evidence>
<comment type="caution">
    <text evidence="8">The sequence shown here is derived from an EMBL/GenBank/DDBJ whole genome shotgun (WGS) entry which is preliminary data.</text>
</comment>
<gene>
    <name evidence="8" type="ORF">KW502_08345</name>
</gene>
<name>A0ABS6W1W2_9FLAO</name>
<proteinExistence type="predicted"/>
<keyword evidence="4" id="KW-0808">Transferase</keyword>
<dbReference type="PANTHER" id="PTHR45453:SF1">
    <property type="entry name" value="PHOSPHATE REGULON SENSOR PROTEIN PHOR"/>
    <property type="match status" value="1"/>
</dbReference>
<accession>A0ABS6W1W2</accession>
<comment type="catalytic activity">
    <reaction evidence="1">
        <text>ATP + protein L-histidine = ADP + protein N-phospho-L-histidine.</text>
        <dbReference type="EC" id="2.7.13.3"/>
    </reaction>
</comment>
<reference evidence="8 9" key="1">
    <citation type="submission" date="2021-07" db="EMBL/GenBank/DDBJ databases">
        <title>Mesonia aestuariivivens sp. nov., isolated from a tidal flat.</title>
        <authorList>
            <person name="Kim Y.-O."/>
            <person name="Yoon J.-H."/>
        </authorList>
    </citation>
    <scope>NUCLEOTIDE SEQUENCE [LARGE SCALE GENOMIC DNA]</scope>
    <source>
        <strain evidence="8 9">JHPTF-M18</strain>
    </source>
</reference>
<keyword evidence="3" id="KW-0597">Phosphoprotein</keyword>
<sequence>MKLKNEQLQKVDKSKNKMFSILSHDLKSPISSLLQLIQLLKEEAFPKEERQEVLNEMHLQLTSTSLMLRNLLKWATNQMENDTIKYEFVDIKKCVDEILVIYLGIAKSKNVKIIHDKQSVADLKVNVDPSFTTECNFT</sequence>
<evidence type="ECO:0000256" key="6">
    <source>
        <dbReference type="ARBA" id="ARBA00023012"/>
    </source>
</evidence>